<evidence type="ECO:0000313" key="2">
    <source>
        <dbReference type="Proteomes" id="UP000799118"/>
    </source>
</evidence>
<organism evidence="1 2">
    <name type="scientific">Gymnopus androsaceus JB14</name>
    <dbReference type="NCBI Taxonomy" id="1447944"/>
    <lineage>
        <taxon>Eukaryota</taxon>
        <taxon>Fungi</taxon>
        <taxon>Dikarya</taxon>
        <taxon>Basidiomycota</taxon>
        <taxon>Agaricomycotina</taxon>
        <taxon>Agaricomycetes</taxon>
        <taxon>Agaricomycetidae</taxon>
        <taxon>Agaricales</taxon>
        <taxon>Marasmiineae</taxon>
        <taxon>Omphalotaceae</taxon>
        <taxon>Gymnopus</taxon>
    </lineage>
</organism>
<sequence length="126" mass="14490">MRPPSFSTWRGMAPITVTLWRTHTDEFMLDVIGAGATATADHDWHKVWKNTAAFDLCFRFCTIFNLRSRIFCWRFDSLEGARHYSTQESEIDPSGEVSSRATIDGVPEALQRFHCKTGVDGLRERY</sequence>
<gene>
    <name evidence="1" type="ORF">BT96DRAFT_1003134</name>
</gene>
<dbReference type="AlphaFoldDB" id="A0A6A4GVN2"/>
<name>A0A6A4GVN2_9AGAR</name>
<keyword evidence="2" id="KW-1185">Reference proteome</keyword>
<protein>
    <submittedName>
        <fullName evidence="1">Uncharacterized protein</fullName>
    </submittedName>
</protein>
<evidence type="ECO:0000313" key="1">
    <source>
        <dbReference type="EMBL" id="KAE9389536.1"/>
    </source>
</evidence>
<dbReference type="EMBL" id="ML769692">
    <property type="protein sequence ID" value="KAE9389536.1"/>
    <property type="molecule type" value="Genomic_DNA"/>
</dbReference>
<reference evidence="1" key="1">
    <citation type="journal article" date="2019" name="Environ. Microbiol.">
        <title>Fungal ecological strategies reflected in gene transcription - a case study of two litter decomposers.</title>
        <authorList>
            <person name="Barbi F."/>
            <person name="Kohler A."/>
            <person name="Barry K."/>
            <person name="Baskaran P."/>
            <person name="Daum C."/>
            <person name="Fauchery L."/>
            <person name="Ihrmark K."/>
            <person name="Kuo A."/>
            <person name="LaButti K."/>
            <person name="Lipzen A."/>
            <person name="Morin E."/>
            <person name="Grigoriev I.V."/>
            <person name="Henrissat B."/>
            <person name="Lindahl B."/>
            <person name="Martin F."/>
        </authorList>
    </citation>
    <scope>NUCLEOTIDE SEQUENCE</scope>
    <source>
        <strain evidence="1">JB14</strain>
    </source>
</reference>
<dbReference type="Proteomes" id="UP000799118">
    <property type="component" value="Unassembled WGS sequence"/>
</dbReference>
<proteinExistence type="predicted"/>
<accession>A0A6A4GVN2</accession>